<evidence type="ECO:0000313" key="4">
    <source>
        <dbReference type="Proteomes" id="UP001620645"/>
    </source>
</evidence>
<feature type="compositionally biased region" description="Polar residues" evidence="2">
    <location>
        <begin position="949"/>
        <end position="978"/>
    </location>
</feature>
<feature type="compositionally biased region" description="Basic and acidic residues" evidence="2">
    <location>
        <begin position="393"/>
        <end position="407"/>
    </location>
</feature>
<feature type="compositionally biased region" description="Polar residues" evidence="2">
    <location>
        <begin position="860"/>
        <end position="872"/>
    </location>
</feature>
<feature type="coiled-coil region" evidence="1">
    <location>
        <begin position="447"/>
        <end position="499"/>
    </location>
</feature>
<organism evidence="3 4">
    <name type="scientific">Heterodera schachtii</name>
    <name type="common">Sugarbeet cyst nematode worm</name>
    <name type="synonym">Tylenchus schachtii</name>
    <dbReference type="NCBI Taxonomy" id="97005"/>
    <lineage>
        <taxon>Eukaryota</taxon>
        <taxon>Metazoa</taxon>
        <taxon>Ecdysozoa</taxon>
        <taxon>Nematoda</taxon>
        <taxon>Chromadorea</taxon>
        <taxon>Rhabditida</taxon>
        <taxon>Tylenchina</taxon>
        <taxon>Tylenchomorpha</taxon>
        <taxon>Tylenchoidea</taxon>
        <taxon>Heteroderidae</taxon>
        <taxon>Heteroderinae</taxon>
        <taxon>Heterodera</taxon>
    </lineage>
</organism>
<feature type="compositionally biased region" description="Polar residues" evidence="2">
    <location>
        <begin position="1113"/>
        <end position="1130"/>
    </location>
</feature>
<protein>
    <recommendedName>
        <fullName evidence="5">Nuclear pore complex protein</fullName>
    </recommendedName>
</protein>
<feature type="region of interest" description="Disordered" evidence="2">
    <location>
        <begin position="1094"/>
        <end position="1130"/>
    </location>
</feature>
<evidence type="ECO:0008006" key="5">
    <source>
        <dbReference type="Google" id="ProtNLM"/>
    </source>
</evidence>
<feature type="region of interest" description="Disordered" evidence="2">
    <location>
        <begin position="1030"/>
        <end position="1071"/>
    </location>
</feature>
<reference evidence="3 4" key="1">
    <citation type="submission" date="2024-10" db="EMBL/GenBank/DDBJ databases">
        <authorList>
            <person name="Kim D."/>
        </authorList>
    </citation>
    <scope>NUCLEOTIDE SEQUENCE [LARGE SCALE GENOMIC DNA]</scope>
    <source>
        <strain evidence="3">Taebaek</strain>
    </source>
</reference>
<dbReference type="EMBL" id="JBICCN010000015">
    <property type="protein sequence ID" value="KAL3103355.1"/>
    <property type="molecule type" value="Genomic_DNA"/>
</dbReference>
<feature type="compositionally biased region" description="Basic and acidic residues" evidence="2">
    <location>
        <begin position="831"/>
        <end position="841"/>
    </location>
</feature>
<dbReference type="AlphaFoldDB" id="A0ABD2KK86"/>
<feature type="compositionally biased region" description="Gly residues" evidence="2">
    <location>
        <begin position="1045"/>
        <end position="1071"/>
    </location>
</feature>
<gene>
    <name evidence="3" type="ORF">niasHS_002541</name>
</gene>
<evidence type="ECO:0000256" key="2">
    <source>
        <dbReference type="SAM" id="MobiDB-lite"/>
    </source>
</evidence>
<feature type="compositionally biased region" description="Low complexity" evidence="2">
    <location>
        <begin position="809"/>
        <end position="823"/>
    </location>
</feature>
<sequence length="1130" mass="122041">MAEQLNETIEDLQFRALRRTKIFDPLALGNLKESKRWIAVSSRYGICVLVGPQNKIYSCFCSHIHKLETHSTGDSDITDIRFRSLDYHNPKAHISSVSVNCDGSVIAFATNTPNGPFVDIFDIVTFTPTVPNQKLFPIATIRLSSENSSKFVEMQWNPVEPEVFVALASDNTLNTFKYSLQMGSSFSLLGSLNVRATCLCWSPKGKQLAIGDASGRVHQLKPDLSSVRVIDPPAQIPIFVKKQQPPKWTHFGDVLSLSRKSLTFCSLLEWQMVFVLSAESPSVVVFGLRGDKWLKFEFDTFDIEMPLTANNKDTFPLGIALDFSSTTPIPIGEGSEKSVRKAPPFVHFLNSSGSLLPYAVLSLNNERPLLTKAPEQIEMKNAKFGKSPIGENSAEKTATDQPSKDEPTQANSVPTKNIETMQREEEHIGDVSRIEEKTLGKEENGEKEKMEMKLKSERDKIAALERALEKSVTEYTVKRNEQTERIAQLGQLRREAEKSASPLDTGFLVELHNIKTELLHSFRQSLSSLDRLCVETNDKMEFLNGLKLAALREGETSAELNKPSFDMERRLHLIEREYENIMEKMKKARKMMDRFEGCRKKQIPRTSEDTTIGPIEQRKIIQINENIAKMSAKLNSRLHQIRRSVGRKFASSATDPKKLTQISVPLADFCALELEQLKLPTVGNGRPHLVIRETKSNLQQLQNNLRDYLMKRPKEVEVKRIFSLKMPDGSGAVQKVPMQSVADQRLAQRISEAASSPPKPQLVSVGVQSPDFAAQSREKTPKRAPLKKTSTPKAAKDGGQSLRNAVPISSTPLSFSTLSPKPTEAISKETPIVEKPMEKVPGKVPMPLATPPTEKAIPSPSETVAIPSQSQATEKGLTGGEEGTEKQRESQPTEESAGKANVAEEGMDDEAADAAREAVTFDFMKSGLGSSTPIGANRNPFGSIALAQGSGTSGRSLFGTPPTSFGTPNGSASFGTPSSKPTFGSLAVSPSAASPFGASPFSSPSAPKSSFGGGFAGGAPAPSAFGGGASFGSVSPFSSPNPPSGGFGASPFGGGTTSAGGKSMFGGGIGAGGAAPAPLSSGFSAFANKSAGFGQLAGQQSPPSLFGGGPPSADTSFNQPKTSAFMTFRK</sequence>
<dbReference type="Gene3D" id="2.130.10.10">
    <property type="entry name" value="YVTN repeat-like/Quinoprotein amine dehydrogenase"/>
    <property type="match status" value="2"/>
</dbReference>
<comment type="caution">
    <text evidence="3">The sequence shown here is derived from an EMBL/GenBank/DDBJ whole genome shotgun (WGS) entry which is preliminary data.</text>
</comment>
<evidence type="ECO:0000256" key="1">
    <source>
        <dbReference type="SAM" id="Coils"/>
    </source>
</evidence>
<proteinExistence type="predicted"/>
<evidence type="ECO:0000313" key="3">
    <source>
        <dbReference type="EMBL" id="KAL3103355.1"/>
    </source>
</evidence>
<dbReference type="Proteomes" id="UP001620645">
    <property type="component" value="Unassembled WGS sequence"/>
</dbReference>
<dbReference type="InterPro" id="IPR015943">
    <property type="entry name" value="WD40/YVTN_repeat-like_dom_sf"/>
</dbReference>
<name>A0ABD2KK86_HETSC</name>
<keyword evidence="4" id="KW-1185">Reference proteome</keyword>
<feature type="region of interest" description="Disordered" evidence="2">
    <location>
        <begin position="946"/>
        <end position="978"/>
    </location>
</feature>
<accession>A0ABD2KK86</accession>
<dbReference type="SUPFAM" id="SSF117289">
    <property type="entry name" value="Nucleoporin domain"/>
    <property type="match status" value="1"/>
</dbReference>
<feature type="region of interest" description="Disordered" evidence="2">
    <location>
        <begin position="773"/>
        <end position="906"/>
    </location>
</feature>
<keyword evidence="1" id="KW-0175">Coiled coil</keyword>
<feature type="region of interest" description="Disordered" evidence="2">
    <location>
        <begin position="383"/>
        <end position="414"/>
    </location>
</feature>